<gene>
    <name evidence="2" type="ordered locus">Mboo_2271</name>
</gene>
<dbReference type="PANTHER" id="PTHR38137">
    <property type="entry name" value="PRC-BARREL DOMAIN PROTEIN"/>
    <property type="match status" value="1"/>
</dbReference>
<reference evidence="3" key="1">
    <citation type="journal article" date="2015" name="Microbiology">
        <title>Genome of Methanoregula boonei 6A8 reveals adaptations to oligotrophic peatland environments.</title>
        <authorList>
            <person name="Braeuer S."/>
            <person name="Cadillo-Quiroz H."/>
            <person name="Kyrpides N."/>
            <person name="Woyke T."/>
            <person name="Goodwin L."/>
            <person name="Detter C."/>
            <person name="Podell S."/>
            <person name="Yavitt J.B."/>
            <person name="Zinder S.H."/>
        </authorList>
    </citation>
    <scope>NUCLEOTIDE SEQUENCE [LARGE SCALE GENOMIC DNA]</scope>
    <source>
        <strain evidence="3">DSM 21154 / JCM 14090 / 6A8</strain>
    </source>
</reference>
<dbReference type="AlphaFoldDB" id="A7IAM4"/>
<feature type="domain" description="PRC-barrel" evidence="1">
    <location>
        <begin position="19"/>
        <end position="90"/>
    </location>
</feature>
<evidence type="ECO:0000259" key="1">
    <source>
        <dbReference type="Pfam" id="PF05239"/>
    </source>
</evidence>
<dbReference type="PANTHER" id="PTHR38137:SF1">
    <property type="entry name" value="PRC-BARREL DOMAIN-CONTAINING PROTEIN"/>
    <property type="match status" value="1"/>
</dbReference>
<keyword evidence="3" id="KW-1185">Reference proteome</keyword>
<dbReference type="HOGENOM" id="CLU_170070_0_0_2"/>
<evidence type="ECO:0000313" key="2">
    <source>
        <dbReference type="EMBL" id="ABS56785.1"/>
    </source>
</evidence>
<dbReference type="EMBL" id="CP000780">
    <property type="protein sequence ID" value="ABS56785.1"/>
    <property type="molecule type" value="Genomic_DNA"/>
</dbReference>
<dbReference type="eggNOG" id="arCOG02155">
    <property type="taxonomic scope" value="Archaea"/>
</dbReference>
<protein>
    <submittedName>
        <fullName evidence="2">PRC-barrel domain protein</fullName>
    </submittedName>
</protein>
<dbReference type="InterPro" id="IPR011033">
    <property type="entry name" value="PRC_barrel-like_sf"/>
</dbReference>
<dbReference type="STRING" id="456442.Mboo_2271"/>
<dbReference type="KEGG" id="mbn:Mboo_2271"/>
<dbReference type="SUPFAM" id="SSF50346">
    <property type="entry name" value="PRC-barrel domain"/>
    <property type="match status" value="1"/>
</dbReference>
<dbReference type="Pfam" id="PF05239">
    <property type="entry name" value="PRC"/>
    <property type="match status" value="1"/>
</dbReference>
<sequence length="105" mass="11865">MDYLFNPYGIYFHLITMESQITDLFGLAIYTDKGMYIGEVDDVVIDVDSKKIESLVVGKVNDQLFELKNYKGLKIPYRIISAIDDIVLIRHLPGAFAGSGTIEEE</sequence>
<dbReference type="Proteomes" id="UP000002408">
    <property type="component" value="Chromosome"/>
</dbReference>
<proteinExistence type="predicted"/>
<dbReference type="Gene3D" id="2.30.30.240">
    <property type="entry name" value="PRC-barrel domain"/>
    <property type="match status" value="1"/>
</dbReference>
<dbReference type="InterPro" id="IPR027275">
    <property type="entry name" value="PRC-brl_dom"/>
</dbReference>
<accession>A7IAM4</accession>
<name>A7IAM4_METB6</name>
<evidence type="ECO:0000313" key="3">
    <source>
        <dbReference type="Proteomes" id="UP000002408"/>
    </source>
</evidence>
<organism evidence="2 3">
    <name type="scientific">Methanoregula boonei (strain DSM 21154 / JCM 14090 / 6A8)</name>
    <dbReference type="NCBI Taxonomy" id="456442"/>
    <lineage>
        <taxon>Archaea</taxon>
        <taxon>Methanobacteriati</taxon>
        <taxon>Methanobacteriota</taxon>
        <taxon>Stenosarchaea group</taxon>
        <taxon>Methanomicrobia</taxon>
        <taxon>Methanomicrobiales</taxon>
        <taxon>Methanoregulaceae</taxon>
        <taxon>Methanoregula</taxon>
    </lineage>
</organism>